<keyword evidence="4" id="KW-0812">Transmembrane</keyword>
<evidence type="ECO:0000256" key="2">
    <source>
        <dbReference type="ARBA" id="ARBA00022827"/>
    </source>
</evidence>
<keyword evidence="6" id="KW-1185">Reference proteome</keyword>
<dbReference type="GO" id="GO:0044550">
    <property type="term" value="P:secondary metabolite biosynthetic process"/>
    <property type="evidence" value="ECO:0007669"/>
    <property type="project" value="TreeGrafter"/>
</dbReference>
<dbReference type="SUPFAM" id="SSF51905">
    <property type="entry name" value="FAD/NAD(P)-binding domain"/>
    <property type="match status" value="1"/>
</dbReference>
<dbReference type="PANTHER" id="PTHR46720:SF3">
    <property type="entry name" value="FAD-BINDING DOMAIN-CONTAINING PROTEIN-RELATED"/>
    <property type="match status" value="1"/>
</dbReference>
<evidence type="ECO:0000313" key="5">
    <source>
        <dbReference type="EMBL" id="KAJ3567136.1"/>
    </source>
</evidence>
<evidence type="ECO:0000256" key="1">
    <source>
        <dbReference type="ARBA" id="ARBA00022630"/>
    </source>
</evidence>
<evidence type="ECO:0000256" key="4">
    <source>
        <dbReference type="SAM" id="Phobius"/>
    </source>
</evidence>
<keyword evidence="3" id="KW-0560">Oxidoreductase</keyword>
<name>A0AAD5YTK0_9AGAR</name>
<keyword evidence="4" id="KW-0472">Membrane</keyword>
<keyword evidence="4" id="KW-1133">Transmembrane helix</keyword>
<dbReference type="Gene3D" id="3.50.50.60">
    <property type="entry name" value="FAD/NAD(P)-binding domain"/>
    <property type="match status" value="1"/>
</dbReference>
<evidence type="ECO:0000256" key="3">
    <source>
        <dbReference type="ARBA" id="ARBA00023002"/>
    </source>
</evidence>
<accession>A0AAD5YTK0</accession>
<gene>
    <name evidence="5" type="ORF">NP233_g6562</name>
</gene>
<comment type="caution">
    <text evidence="5">The sequence shown here is derived from an EMBL/GenBank/DDBJ whole genome shotgun (WGS) entry which is preliminary data.</text>
</comment>
<dbReference type="InterPro" id="IPR036188">
    <property type="entry name" value="FAD/NAD-bd_sf"/>
</dbReference>
<dbReference type="PANTHER" id="PTHR46720">
    <property type="entry name" value="HYDROXYLASE, PUTATIVE (AFU_ORTHOLOGUE AFUA_3G01460)-RELATED"/>
    <property type="match status" value="1"/>
</dbReference>
<sequence length="77" mass="8388">MAQQERIRVAIVGAGIVGLTLAVALNAFDSERKIIVDLYESAPELSEIGAGINIWPRTWEILKRSTVVVLQLVSQGL</sequence>
<keyword evidence="1" id="KW-0285">Flavoprotein</keyword>
<evidence type="ECO:0008006" key="7">
    <source>
        <dbReference type="Google" id="ProtNLM"/>
    </source>
</evidence>
<organism evidence="5 6">
    <name type="scientific">Leucocoprinus birnbaumii</name>
    <dbReference type="NCBI Taxonomy" id="56174"/>
    <lineage>
        <taxon>Eukaryota</taxon>
        <taxon>Fungi</taxon>
        <taxon>Dikarya</taxon>
        <taxon>Basidiomycota</taxon>
        <taxon>Agaricomycotina</taxon>
        <taxon>Agaricomycetes</taxon>
        <taxon>Agaricomycetidae</taxon>
        <taxon>Agaricales</taxon>
        <taxon>Agaricineae</taxon>
        <taxon>Agaricaceae</taxon>
        <taxon>Leucocoprinus</taxon>
    </lineage>
</organism>
<proteinExistence type="predicted"/>
<reference evidence="5" key="1">
    <citation type="submission" date="2022-07" db="EMBL/GenBank/DDBJ databases">
        <title>Genome Sequence of Leucocoprinus birnbaumii.</title>
        <authorList>
            <person name="Buettner E."/>
        </authorList>
    </citation>
    <scope>NUCLEOTIDE SEQUENCE</scope>
    <source>
        <strain evidence="5">VT141</strain>
    </source>
</reference>
<dbReference type="GO" id="GO:0016491">
    <property type="term" value="F:oxidoreductase activity"/>
    <property type="evidence" value="ECO:0007669"/>
    <property type="project" value="UniProtKB-KW"/>
</dbReference>
<evidence type="ECO:0000313" key="6">
    <source>
        <dbReference type="Proteomes" id="UP001213000"/>
    </source>
</evidence>
<dbReference type="InterPro" id="IPR051104">
    <property type="entry name" value="FAD_monoxygenase"/>
</dbReference>
<protein>
    <recommendedName>
        <fullName evidence="7">Salicylate hydroxylase</fullName>
    </recommendedName>
</protein>
<feature type="transmembrane region" description="Helical" evidence="4">
    <location>
        <begin position="7"/>
        <end position="28"/>
    </location>
</feature>
<dbReference type="EMBL" id="JANIEX010000434">
    <property type="protein sequence ID" value="KAJ3567136.1"/>
    <property type="molecule type" value="Genomic_DNA"/>
</dbReference>
<dbReference type="Proteomes" id="UP001213000">
    <property type="component" value="Unassembled WGS sequence"/>
</dbReference>
<dbReference type="AlphaFoldDB" id="A0AAD5YTK0"/>
<keyword evidence="2" id="KW-0274">FAD</keyword>